<dbReference type="OMA" id="HVGLPHI"/>
<organism evidence="1 2">
    <name type="scientific">Emericella nidulans (strain FGSC A4 / ATCC 38163 / CBS 112.46 / NRRL 194 / M139)</name>
    <name type="common">Aspergillus nidulans</name>
    <dbReference type="NCBI Taxonomy" id="227321"/>
    <lineage>
        <taxon>Eukaryota</taxon>
        <taxon>Fungi</taxon>
        <taxon>Dikarya</taxon>
        <taxon>Ascomycota</taxon>
        <taxon>Pezizomycotina</taxon>
        <taxon>Eurotiomycetes</taxon>
        <taxon>Eurotiomycetidae</taxon>
        <taxon>Eurotiales</taxon>
        <taxon>Aspergillaceae</taxon>
        <taxon>Aspergillus</taxon>
        <taxon>Aspergillus subgen. Nidulantes</taxon>
    </lineage>
</organism>
<dbReference type="Pfam" id="PF14441">
    <property type="entry name" value="OTT_1508_deam"/>
    <property type="match status" value="1"/>
</dbReference>
<reference evidence="2" key="2">
    <citation type="journal article" date="2009" name="Fungal Genet. Biol.">
        <title>The 2008 update of the Aspergillus nidulans genome annotation: a community effort.</title>
        <authorList>
            <person name="Wortman J.R."/>
            <person name="Gilsenan J.M."/>
            <person name="Joardar V."/>
            <person name="Deegan J."/>
            <person name="Clutterbuck J."/>
            <person name="Andersen M.R."/>
            <person name="Archer D."/>
            <person name="Bencina M."/>
            <person name="Braus G."/>
            <person name="Coutinho P."/>
            <person name="von Dohren H."/>
            <person name="Doonan J."/>
            <person name="Driessen A.J."/>
            <person name="Durek P."/>
            <person name="Espeso E."/>
            <person name="Fekete E."/>
            <person name="Flipphi M."/>
            <person name="Estrada C.G."/>
            <person name="Geysens S."/>
            <person name="Goldman G."/>
            <person name="de Groot P.W."/>
            <person name="Hansen K."/>
            <person name="Harris S.D."/>
            <person name="Heinekamp T."/>
            <person name="Helmstaedt K."/>
            <person name="Henrissat B."/>
            <person name="Hofmann G."/>
            <person name="Homan T."/>
            <person name="Horio T."/>
            <person name="Horiuchi H."/>
            <person name="James S."/>
            <person name="Jones M."/>
            <person name="Karaffa L."/>
            <person name="Karanyi Z."/>
            <person name="Kato M."/>
            <person name="Keller N."/>
            <person name="Kelly D.E."/>
            <person name="Kiel J.A."/>
            <person name="Kim J.M."/>
            <person name="van der Klei I.J."/>
            <person name="Klis F.M."/>
            <person name="Kovalchuk A."/>
            <person name="Krasevec N."/>
            <person name="Kubicek C.P."/>
            <person name="Liu B."/>
            <person name="Maccabe A."/>
            <person name="Meyer V."/>
            <person name="Mirabito P."/>
            <person name="Miskei M."/>
            <person name="Mos M."/>
            <person name="Mullins J."/>
            <person name="Nelson D.R."/>
            <person name="Nielsen J."/>
            <person name="Oakley B.R."/>
            <person name="Osmani S.A."/>
            <person name="Pakula T."/>
            <person name="Paszewski A."/>
            <person name="Paulsen I."/>
            <person name="Pilsyk S."/>
            <person name="Pocsi I."/>
            <person name="Punt P.J."/>
            <person name="Ram A.F."/>
            <person name="Ren Q."/>
            <person name="Robellet X."/>
            <person name="Robson G."/>
            <person name="Seiboth B."/>
            <person name="van Solingen P."/>
            <person name="Specht T."/>
            <person name="Sun J."/>
            <person name="Taheri-Talesh N."/>
            <person name="Takeshita N."/>
            <person name="Ussery D."/>
            <person name="vanKuyk P.A."/>
            <person name="Visser H."/>
            <person name="van de Vondervoort P.J."/>
            <person name="de Vries R.P."/>
            <person name="Walton J."/>
            <person name="Xiang X."/>
            <person name="Xiong Y."/>
            <person name="Zeng A.P."/>
            <person name="Brandt B.W."/>
            <person name="Cornell M.J."/>
            <person name="van den Hondel C.A."/>
            <person name="Visser J."/>
            <person name="Oliver S.G."/>
            <person name="Turner G."/>
        </authorList>
    </citation>
    <scope>GENOME REANNOTATION</scope>
    <source>
        <strain evidence="2">FGSC A4 / ATCC 38163 / CBS 112.46 / NRRL 194 / M139</strain>
    </source>
</reference>
<evidence type="ECO:0000313" key="2">
    <source>
        <dbReference type="Proteomes" id="UP000000560"/>
    </source>
</evidence>
<evidence type="ECO:0000313" key="1">
    <source>
        <dbReference type="EMBL" id="CBF81161.1"/>
    </source>
</evidence>
<accession>C8VFC5</accession>
<gene>
    <name evidence="1" type="ORF">ANIA_05244</name>
</gene>
<dbReference type="GeneID" id="2871538"/>
<sequence>MKQGNSLTLVPKQIGPPRFDPYGRLLARFYESLFFWKYLGRTQGEHTPEPPVLDIHQECRRRFLKNLSYICDFRKGVQACTAIAVEDRVDCYRFWVASNMNVNKAVAFIREILAMLHDRHLDASNNESMIEASLIQRCVEFAAKRIDSEGRFLRIMANRCILMLEDEESEAGMTFFLSNLLERALSCSRNITLCRFLYDQRHSAAMKELSARAISDKGRPGRAEEDSCFSSARHHIGRLIHHIRAPIELAQDSRHLMYLTDAYTVCPVSPCSAVSCPVSDMHTNLQGILNRMFTADDEDRVAVGDGLVYINKTRPIFDTFLAEYNGRDRQVHAEIQVLEHFYQQRLSFLDGDRYIACSKPACLCCQLYFKHHPARMVVPASHQNVYTSWSPPLLPRFAKGDKDTQLQKQVLSYMAQDMREQIIQQVLQRSRSMIRHPDSRTSLTDLPAEAAFGFLE</sequence>
<dbReference type="KEGG" id="ani:ANIA_05244"/>
<dbReference type="OrthoDB" id="4851849at2759"/>
<protein>
    <submittedName>
        <fullName evidence="1">Uncharacterized protein</fullName>
    </submittedName>
</protein>
<dbReference type="EMBL" id="BN001305">
    <property type="protein sequence ID" value="CBF81161.1"/>
    <property type="molecule type" value="Genomic_DNA"/>
</dbReference>
<dbReference type="RefSeq" id="XP_662848.1">
    <property type="nucleotide sequence ID" value="XM_657756.1"/>
</dbReference>
<dbReference type="eggNOG" id="ENOG502SKGQ">
    <property type="taxonomic scope" value="Eukaryota"/>
</dbReference>
<keyword evidence="2" id="KW-1185">Reference proteome</keyword>
<name>Q5B2I6_EMENI</name>
<dbReference type="Proteomes" id="UP000000560">
    <property type="component" value="Chromosome V"/>
</dbReference>
<accession>Q5B2I6</accession>
<dbReference type="HOGENOM" id="CLU_027514_1_0_1"/>
<dbReference type="PANTHER" id="PTHR42037">
    <property type="match status" value="1"/>
</dbReference>
<dbReference type="PANTHER" id="PTHR42037:SF1">
    <property type="match status" value="1"/>
</dbReference>
<dbReference type="VEuPathDB" id="FungiDB:AN5244"/>
<reference evidence="2" key="1">
    <citation type="journal article" date="2005" name="Nature">
        <title>Sequencing of Aspergillus nidulans and comparative analysis with A. fumigatus and A. oryzae.</title>
        <authorList>
            <person name="Galagan J.E."/>
            <person name="Calvo S.E."/>
            <person name="Cuomo C."/>
            <person name="Ma L.J."/>
            <person name="Wortman J.R."/>
            <person name="Batzoglou S."/>
            <person name="Lee S.I."/>
            <person name="Basturkmen M."/>
            <person name="Spevak C.C."/>
            <person name="Clutterbuck J."/>
            <person name="Kapitonov V."/>
            <person name="Jurka J."/>
            <person name="Scazzocchio C."/>
            <person name="Farman M."/>
            <person name="Butler J."/>
            <person name="Purcell S."/>
            <person name="Harris S."/>
            <person name="Braus G.H."/>
            <person name="Draht O."/>
            <person name="Busch S."/>
            <person name="D'Enfert C."/>
            <person name="Bouchier C."/>
            <person name="Goldman G.H."/>
            <person name="Bell-Pedersen D."/>
            <person name="Griffiths-Jones S."/>
            <person name="Doonan J.H."/>
            <person name="Yu J."/>
            <person name="Vienken K."/>
            <person name="Pain A."/>
            <person name="Freitag M."/>
            <person name="Selker E.U."/>
            <person name="Archer D.B."/>
            <person name="Penalva M.A."/>
            <person name="Oakley B.R."/>
            <person name="Momany M."/>
            <person name="Tanaka T."/>
            <person name="Kumagai T."/>
            <person name="Asai K."/>
            <person name="Machida M."/>
            <person name="Nierman W.C."/>
            <person name="Denning D.W."/>
            <person name="Caddick M."/>
            <person name="Hynes M."/>
            <person name="Paoletti M."/>
            <person name="Fischer R."/>
            <person name="Miller B."/>
            <person name="Dyer P."/>
            <person name="Sachs M.S."/>
            <person name="Osmani S.A."/>
            <person name="Birren B.W."/>
        </authorList>
    </citation>
    <scope>NUCLEOTIDE SEQUENCE [LARGE SCALE GENOMIC DNA]</scope>
    <source>
        <strain evidence="2">FGSC A4 / ATCC 38163 / CBS 112.46 / NRRL 194 / M139</strain>
    </source>
</reference>
<dbReference type="InParanoid" id="Q5B2I6"/>
<dbReference type="AlphaFoldDB" id="Q5B2I6"/>
<proteinExistence type="predicted"/>
<dbReference type="InterPro" id="IPR027796">
    <property type="entry name" value="OTT_1508_deam-like"/>
</dbReference>